<dbReference type="GO" id="GO:0016705">
    <property type="term" value="F:oxidoreductase activity, acting on paired donors, with incorporation or reduction of molecular oxygen"/>
    <property type="evidence" value="ECO:0007669"/>
    <property type="project" value="InterPro"/>
</dbReference>
<dbReference type="NCBIfam" id="TIGR03860">
    <property type="entry name" value="FMN_nitrolo"/>
    <property type="match status" value="1"/>
</dbReference>
<feature type="binding site" evidence="6">
    <location>
        <position position="227"/>
    </location>
    <ligand>
        <name>FMN</name>
        <dbReference type="ChEBI" id="CHEBI:58210"/>
    </ligand>
</feature>
<comment type="similarity">
    <text evidence="5">Belongs to the NtaA/SnaA/DszA monooxygenase family.</text>
</comment>
<keyword evidence="1 6" id="KW-0285">Flavoprotein</keyword>
<organism evidence="8 9">
    <name type="scientific">Rhodococcus koreensis</name>
    <dbReference type="NCBI Taxonomy" id="99653"/>
    <lineage>
        <taxon>Bacteria</taxon>
        <taxon>Bacillati</taxon>
        <taxon>Actinomycetota</taxon>
        <taxon>Actinomycetes</taxon>
        <taxon>Mycobacteriales</taxon>
        <taxon>Nocardiaceae</taxon>
        <taxon>Rhodococcus</taxon>
    </lineage>
</organism>
<dbReference type="RefSeq" id="WP_072948192.1">
    <property type="nucleotide sequence ID" value="NZ_FNSV01000005.1"/>
</dbReference>
<reference evidence="9" key="1">
    <citation type="submission" date="2016-10" db="EMBL/GenBank/DDBJ databases">
        <authorList>
            <person name="Varghese N."/>
            <person name="Submissions S."/>
        </authorList>
    </citation>
    <scope>NUCLEOTIDE SEQUENCE [LARGE SCALE GENOMIC DNA]</scope>
    <source>
        <strain evidence="9">DSM 44498</strain>
    </source>
</reference>
<name>A0A1H4KU24_9NOCA</name>
<gene>
    <name evidence="8" type="ORF">SAMN04490239_0903</name>
</gene>
<sequence length="487" mass="53640">MTPDAGHNRTLHLGYMYWSNGTHPAGWRLPQAVHDRGFDARYITELARLAEAGKFDFFFFGDRLATGPEYQFTNTSVLARIEPFTAAGYIATSTSRIGIVVTANPTYYEPFNLARLTASLDHVSGGRASWNIVTGADGRAADNYTRPEHGDATARYNRADEFVDVVRRLWDSWEDDAFIRNAETGEFVDGDKIHPLNHRGETFQIRGPLNVARPPQGHPVVLHAGTSDRSRDLGAREADVLFAAAATIDQGKEYAEDIRRRAVEFGRDPSEIAILPGLTPLVARTRQNARELYDRLNALIVLDEDVQFGGRSPSDWRADSFATPREAQGQGLRNLGALSQRVGVDLTGLDLEAPVDAPLVERFNSLGRTLVGAAGARTGRVVGGDSPLTVRDLLYAHIVGGHVVVGDPDDIADYIQTWFEAGASDGFNIQSAFLTEQLETFVELVVPELQRRGLFRTDYEGRTLREHLGLERPVNRWAPAGTTTGGR</sequence>
<dbReference type="PANTHER" id="PTHR30011:SF16">
    <property type="entry name" value="C2H2 FINGER DOMAIN TRANSCRIPTION FACTOR (EUROFUNG)-RELATED"/>
    <property type="match status" value="1"/>
</dbReference>
<keyword evidence="9" id="KW-1185">Reference proteome</keyword>
<dbReference type="InterPro" id="IPR036661">
    <property type="entry name" value="Luciferase-like_sf"/>
</dbReference>
<dbReference type="InterPro" id="IPR051260">
    <property type="entry name" value="Diverse_substr_monoxygenases"/>
</dbReference>
<evidence type="ECO:0000313" key="8">
    <source>
        <dbReference type="EMBL" id="SEB62030.1"/>
    </source>
</evidence>
<feature type="binding site" evidence="6">
    <location>
        <position position="156"/>
    </location>
    <ligand>
        <name>FMN</name>
        <dbReference type="ChEBI" id="CHEBI:58210"/>
    </ligand>
</feature>
<dbReference type="PANTHER" id="PTHR30011">
    <property type="entry name" value="ALKANESULFONATE MONOOXYGENASE-RELATED"/>
    <property type="match status" value="1"/>
</dbReference>
<protein>
    <submittedName>
        <fullName evidence="8">FMN-dependent oxidoreductase, nitrilotriacetate monooxygenase family</fullName>
    </submittedName>
</protein>
<keyword evidence="2 6" id="KW-0288">FMN</keyword>
<evidence type="ECO:0000256" key="4">
    <source>
        <dbReference type="ARBA" id="ARBA00023033"/>
    </source>
</evidence>
<feature type="domain" description="Luciferase-like" evidence="7">
    <location>
        <begin position="28"/>
        <end position="318"/>
    </location>
</feature>
<proteinExistence type="inferred from homology"/>
<evidence type="ECO:0000256" key="2">
    <source>
        <dbReference type="ARBA" id="ARBA00022643"/>
    </source>
</evidence>
<evidence type="ECO:0000256" key="6">
    <source>
        <dbReference type="PIRSR" id="PIRSR000337-1"/>
    </source>
</evidence>
<dbReference type="Pfam" id="PF00296">
    <property type="entry name" value="Bac_luciferase"/>
    <property type="match status" value="1"/>
</dbReference>
<dbReference type="InterPro" id="IPR016215">
    <property type="entry name" value="NTA_MOA"/>
</dbReference>
<dbReference type="PIRSF" id="PIRSF000337">
    <property type="entry name" value="NTA_MOA"/>
    <property type="match status" value="1"/>
</dbReference>
<dbReference type="Proteomes" id="UP000183561">
    <property type="component" value="Unassembled WGS sequence"/>
</dbReference>
<dbReference type="InterPro" id="IPR011251">
    <property type="entry name" value="Luciferase-like_dom"/>
</dbReference>
<dbReference type="GO" id="GO:0004497">
    <property type="term" value="F:monooxygenase activity"/>
    <property type="evidence" value="ECO:0007669"/>
    <property type="project" value="UniProtKB-KW"/>
</dbReference>
<dbReference type="AlphaFoldDB" id="A0A1H4KU24"/>
<dbReference type="CDD" id="cd01095">
    <property type="entry name" value="Nitrilotriacetate_monoxgenase"/>
    <property type="match status" value="1"/>
</dbReference>
<dbReference type="Gene3D" id="3.20.20.30">
    <property type="entry name" value="Luciferase-like domain"/>
    <property type="match status" value="1"/>
</dbReference>
<evidence type="ECO:0000256" key="3">
    <source>
        <dbReference type="ARBA" id="ARBA00023002"/>
    </source>
</evidence>
<dbReference type="OrthoDB" id="8320141at2"/>
<feature type="binding site" evidence="6">
    <location>
        <position position="62"/>
    </location>
    <ligand>
        <name>FMN</name>
        <dbReference type="ChEBI" id="CHEBI:58210"/>
    </ligand>
</feature>
<accession>A0A1H4KU24</accession>
<evidence type="ECO:0000259" key="7">
    <source>
        <dbReference type="Pfam" id="PF00296"/>
    </source>
</evidence>
<evidence type="ECO:0000256" key="1">
    <source>
        <dbReference type="ARBA" id="ARBA00022630"/>
    </source>
</evidence>
<keyword evidence="3" id="KW-0560">Oxidoreductase</keyword>
<evidence type="ECO:0000256" key="5">
    <source>
        <dbReference type="ARBA" id="ARBA00033748"/>
    </source>
</evidence>
<dbReference type="EMBL" id="FNSV01000005">
    <property type="protein sequence ID" value="SEB62030.1"/>
    <property type="molecule type" value="Genomic_DNA"/>
</dbReference>
<evidence type="ECO:0000313" key="9">
    <source>
        <dbReference type="Proteomes" id="UP000183561"/>
    </source>
</evidence>
<keyword evidence="4 8" id="KW-0503">Monooxygenase</keyword>
<feature type="binding site" evidence="6">
    <location>
        <position position="102"/>
    </location>
    <ligand>
        <name>FMN</name>
        <dbReference type="ChEBI" id="CHEBI:58210"/>
    </ligand>
</feature>
<dbReference type="SUPFAM" id="SSF51679">
    <property type="entry name" value="Bacterial luciferase-like"/>
    <property type="match status" value="2"/>
</dbReference>